<keyword evidence="3" id="KW-0596">Phosphopantetheine</keyword>
<evidence type="ECO:0000256" key="4">
    <source>
        <dbReference type="ARBA" id="ARBA00022553"/>
    </source>
</evidence>
<dbReference type="InterPro" id="IPR000873">
    <property type="entry name" value="AMP-dep_synth/lig_dom"/>
</dbReference>
<dbReference type="FunFam" id="3.30.300.30:FF:000010">
    <property type="entry name" value="Enterobactin synthetase component F"/>
    <property type="match status" value="3"/>
</dbReference>
<reference evidence="7 8" key="1">
    <citation type="submission" date="2022-04" db="EMBL/GenBank/DDBJ databases">
        <title>Genome sequence of C. roseum typestrain.</title>
        <authorList>
            <person name="Poehlein A."/>
            <person name="Schoch T."/>
            <person name="Duerre P."/>
            <person name="Daniel R."/>
        </authorList>
    </citation>
    <scope>NUCLEOTIDE SEQUENCE [LARGE SCALE GENOMIC DNA]</scope>
    <source>
        <strain evidence="7 8">DSM 7320</strain>
    </source>
</reference>
<evidence type="ECO:0000256" key="5">
    <source>
        <dbReference type="ARBA" id="ARBA00022737"/>
    </source>
</evidence>
<dbReference type="SUPFAM" id="SSF56801">
    <property type="entry name" value="Acetyl-CoA synthetase-like"/>
    <property type="match status" value="3"/>
</dbReference>
<dbReference type="GO" id="GO:0017000">
    <property type="term" value="P:antibiotic biosynthetic process"/>
    <property type="evidence" value="ECO:0007669"/>
    <property type="project" value="UniProtKB-KW"/>
</dbReference>
<keyword evidence="6" id="KW-0045">Antibiotic biosynthesis</keyword>
<keyword evidence="4" id="KW-0597">Phosphoprotein</keyword>
<dbReference type="InterPro" id="IPR001242">
    <property type="entry name" value="Condensation_dom"/>
</dbReference>
<dbReference type="Pfam" id="PF00668">
    <property type="entry name" value="Condensation"/>
    <property type="match status" value="3"/>
</dbReference>
<dbReference type="Pfam" id="PF00550">
    <property type="entry name" value="PP-binding"/>
    <property type="match status" value="3"/>
</dbReference>
<dbReference type="NCBIfam" id="TIGR01720">
    <property type="entry name" value="NRPS-para261"/>
    <property type="match status" value="1"/>
</dbReference>
<organism evidence="7 8">
    <name type="scientific">Clostridium felsineum</name>
    <dbReference type="NCBI Taxonomy" id="36839"/>
    <lineage>
        <taxon>Bacteria</taxon>
        <taxon>Bacillati</taxon>
        <taxon>Bacillota</taxon>
        <taxon>Clostridia</taxon>
        <taxon>Eubacteriales</taxon>
        <taxon>Clostridiaceae</taxon>
        <taxon>Clostridium</taxon>
    </lineage>
</organism>
<dbReference type="InterPro" id="IPR036736">
    <property type="entry name" value="ACP-like_sf"/>
</dbReference>
<evidence type="ECO:0000313" key="7">
    <source>
        <dbReference type="EMBL" id="URZ12732.1"/>
    </source>
</evidence>
<dbReference type="InterPro" id="IPR010060">
    <property type="entry name" value="NRPS_synth"/>
</dbReference>
<dbReference type="FunFam" id="2.30.38.10:FF:000001">
    <property type="entry name" value="Non-ribosomal peptide synthetase PvdI"/>
    <property type="match status" value="1"/>
</dbReference>
<dbReference type="CDD" id="cd19534">
    <property type="entry name" value="E_NRPS"/>
    <property type="match status" value="1"/>
</dbReference>
<name>A0A1S8KZ66_9CLOT</name>
<dbReference type="PROSITE" id="PS50075">
    <property type="entry name" value="CARRIER"/>
    <property type="match status" value="3"/>
</dbReference>
<dbReference type="Gene3D" id="3.30.300.30">
    <property type="match status" value="3"/>
</dbReference>
<dbReference type="Gene3D" id="2.30.38.10">
    <property type="entry name" value="Luciferase, Domain 3"/>
    <property type="match status" value="3"/>
</dbReference>
<evidence type="ECO:0000256" key="3">
    <source>
        <dbReference type="ARBA" id="ARBA00022450"/>
    </source>
</evidence>
<dbReference type="FunFam" id="3.40.50.980:FF:000001">
    <property type="entry name" value="Non-ribosomal peptide synthetase"/>
    <property type="match status" value="2"/>
</dbReference>
<sequence>MCRYILNQNSMCGIGVPGELCIVGAGVARGYLNGPELTAEKFVDNPYGEGKLYRTGDLARWLPDGNIEYLGRIDEQVKIRGFRIELGEIESVLRKIDKVKDTVAIVREDEDKEKSISAYIVSDEEITVSEIRKELEKTLPDYMIPTYMMQIESIPVTRNGKLDKKALPKIKAKSEKEYIASRNDIEEKIVAIFKEILGVEKVGIKDDFFELGGHSLRATRVINRVEVATGVRLPIKNIFENPTVEGLSRLVSLEKGEKYKTIPKTEKKDYYIMSSAQKRIYLIQQMGDLGTVYNMPQSLRLRGKVNLDSIKNAMQELINRHEILRTEFLMINGEPVQRIQEYVKADFEFIEDKKTDEADIIDAFIRPFDLEKAPLFRVKLVKREECYLFLIDMNHIISDGMSMGTFMKEFSLLYNENKLEPLTHQYKDYSEWMKKRDLAKQKEYWMNEFKEEIPVLDMPIDYTRPKEQSFKGTMIFIKTKKELGEKIKSTAGKTGTTEYMIFLSAAMITLSKYSRQEDIVIGSPISGRTHKDTEGMLGMFVNTLAMRGYPEGNKKYIEFLSEIKESCIKAYENQEYPFEELVEELDIRRDMSRNPLFDVMLVLQNNEEINYSLNDVRIEYANQKSKIAKFDLTFNIYETDNEVGIGLEYCSDLFKEESAERILEHYVRILDQITENLEKNISEIKAVTAEERDLILKTFNDTKAEYPKNKTVVDLFEEQVERTPDNIALIFEDNQLTYSELNRKVNQVARKLRELGVKPDDFVAIIAERSIEMIVGIYGIIKAGGAYVPIDSNYPKDRIKYMLEDCMPKAILLYKAEVETKIPIINLEDKAVWEGETANLEKVNKPNDLAYCIYTSGTTGRPKGVMVEHKGIINMKSYYENKVTISEEDKILQFANIVFDASVSEMTMAILIGGTLVIVPDSIRLDVQKVQKYVQKYKVTVATFPPNYYIQINDFEPRIIITAGSEASGKLIEKTENSKYINAYGPTENTVSATHWEYKNGEEIPKKIPIGKPISNVQIYILNNNSMCGIGIPGELCIAGVGVARGYLNRPELTAEKFVDNPYGEGKLYRTGDLARWLPDGNIEYLGRIDDQVKIRGFRIELREIESTLRKIDKVKDALVIAREDENKEKSINAYIVSDKEINVSEIREELEKTLPDYMIPAYIMQIENIPVTANGKLDKKALPKIEAKSEKEYIAPRNDIEEKVVSIFEEILGVDRVGIKDSFFEFGGDSIKAIRVVSKMREAGYDVSVKDVMKKYTVEAIADSAVLEVERKYEQGEITGAVITTPIIETFEGWKLKKPHHFNQAMMIKVNTDNEKEISKVLDVLVKHHDVLRSVYRNKKLEILSMIESRKYDLNVYDLRNENNTHYIVEKECGKLQSSISLENGPLMKVGLFKTQSGNYMMICIHHLAVDGVSWRILLEDFNTVLTQLKNGEEIVLPRKTASYKDWGEALSEYKSSKILENERGYWSKVVSKIKDGEIKGDSSCSESGYGNINISFSKSETKDLMYNAGRAFNTEINDLLISAIGISVKKLTGQNKTAVVLEGHGREEIHKKIDIYRTVGWFTIMYPIIVECTEDIQESIISTKEMLRKVPNHGMGYGLLKSEFEKVRADIYFNYLGEMDAENKNSTDYSSGISTAEENRLPGTININGSVIQDKLSFSIMYDKNKYMQDTIEEFAKLYRNSLNESVMYCVNKEQRIRTMSDYSKEEITTEDFEVLTSYFNYKKAYVMDIYSLTPLQEGILYQRLLDNKSSNYVIQKVFAFSGKIDEEKIQDALKLLGRKHDVLRTVIMYEKISKPRQVVLKNREIEYKKEDLSKLNKAQQNKKVLEIEKLDVKRGFNLQKDKLMRIKYIVLDDESSKLIWTIHHIIVDGWCWSIIFGDFMRYYKGLKAGKSISEMERRVDKEKMETAEYGEYISWVEKQDKEEGIEYWKELLSDYDGVAEIKPIKKTHPTEEQVKEAGINVPKETSEKLFKVARLNNVTINNIVEAAWGIVLQRYNGTNDVVFGKVVSGRNADIKGIEKTVGLFINTIPFRVKCDERTTIRTLLKELKQQGIDGNSYDYCSLAEIQNETQQKSDLIKTIFAFENYYVDESNLSSGEGALQIKYEAAREQTNYAITLGAYANDEQLMCSIMYNPNEYGKGEIEIVLNRLEKVLVKISKNEDVKVSDIEVITEDERELILNTFNDTKTDYPKDKTLVELFEEQVKKTPDNTAVVFEDKQLTYAELNRKVNQVARKLRELNVKPDDFVAIIAERSIEMIVGIYGIIKAGGAYVPIDPKYPEDRIKYMIQDCKPKAILVYKAGVKTKVPVINLEEKTIWECEGTNFEKVNKPNDLACCIYTSGTTGKPKGTMIEHKSIIRLVKNSNYFRFEDVRMLQTGSISFDAATFEIWGTLLNAGRLYLANKNEFLEIKNLKRIIEDNNINTMFLTTALFNQIVSIDCTVFNGLKTLMFGGEKSSEIYVRKLLTKNKKIKLVNLYGPTETTTLATWYPIEHNDIKENIPIGKPVSNTEVYILRGLQLCGIGMPGELCITGAGVARGYLNRPEITAEKFVDNPYGEGKLYRTGDLARWLPDGNIEYLGRIDEQVKIRGFRIELGEIESALRKIDRVKDAVVIVREDENKEKSINAYIVSDEEINVSEIREELEKNLPDYMIPAYMMQIENIPVTRNGKLDKKALPKIEVKREKEYIAPRNDIEVLICTIFSKVLNVKKVGINDDFFELGGHSLLAIKFEVEMNKYNFAFKVRDIFKYKTPYQIENYITGEEMDIKDLEEDVNIPEKVSIDCNDNCIDNIEPFNDIFYKNCYYNALFPVIKHYNKNILLFLINDVLVYDYNAEKAYIDIQYIGCNPMKDILYEEGIDICGKDISNDIIDDIIKAIKKESPVIITIDCYYSSIRQDTYKKIHWSHALLVYGFNLNTKKFNVIEHSHKDNLTYSKATMSFEDLQNSYLGYIKNFSKKEPTYFEIVNVKENKSNMIAKDELDKLQKKTLIKNILLKKEDLYKGLNELQKFVQMYSDVIINEKTIKEKVESYVEGINHIINAKYVEKYRIEHVLGKNTTYYKKIIEIIELWENVRIYLGRYMYSGKFIAENFKLSVEKMYKIIEKEKEFIEMFVDSIISI</sequence>
<dbReference type="GO" id="GO:0005737">
    <property type="term" value="C:cytoplasm"/>
    <property type="evidence" value="ECO:0007669"/>
    <property type="project" value="TreeGrafter"/>
</dbReference>
<dbReference type="GO" id="GO:0031177">
    <property type="term" value="F:phosphopantetheine binding"/>
    <property type="evidence" value="ECO:0007669"/>
    <property type="project" value="InterPro"/>
</dbReference>
<dbReference type="InterPro" id="IPR023213">
    <property type="entry name" value="CAT-like_dom_sf"/>
</dbReference>
<dbReference type="GO" id="GO:0008610">
    <property type="term" value="P:lipid biosynthetic process"/>
    <property type="evidence" value="ECO:0007669"/>
    <property type="project" value="UniProtKB-ARBA"/>
</dbReference>
<dbReference type="EMBL" id="CP096983">
    <property type="protein sequence ID" value="URZ12732.1"/>
    <property type="molecule type" value="Genomic_DNA"/>
</dbReference>
<dbReference type="PANTHER" id="PTHR45527:SF1">
    <property type="entry name" value="FATTY ACID SYNTHASE"/>
    <property type="match status" value="1"/>
</dbReference>
<gene>
    <name evidence="7" type="primary">lgrD</name>
    <name evidence="7" type="ORF">CROST_034770</name>
</gene>
<dbReference type="InterPro" id="IPR045851">
    <property type="entry name" value="AMP-bd_C_sf"/>
</dbReference>
<comment type="similarity">
    <text evidence="2">Belongs to the ATP-dependent AMP-binding enzyme family.</text>
</comment>
<keyword evidence="8" id="KW-1185">Reference proteome</keyword>
<dbReference type="InterPro" id="IPR025110">
    <property type="entry name" value="AMP-bd_C"/>
</dbReference>
<dbReference type="InterPro" id="IPR010071">
    <property type="entry name" value="AA_adenyl_dom"/>
</dbReference>
<evidence type="ECO:0000313" key="8">
    <source>
        <dbReference type="Proteomes" id="UP000190951"/>
    </source>
</evidence>
<dbReference type="Gene3D" id="3.30.559.30">
    <property type="entry name" value="Nonribosomal peptide synthetase, condensation domain"/>
    <property type="match status" value="3"/>
</dbReference>
<dbReference type="InterPro" id="IPR006162">
    <property type="entry name" value="Ppantetheine_attach_site"/>
</dbReference>
<evidence type="ECO:0000256" key="6">
    <source>
        <dbReference type="ARBA" id="ARBA00023194"/>
    </source>
</evidence>
<dbReference type="FunFam" id="3.40.50.12780:FF:000012">
    <property type="entry name" value="Non-ribosomal peptide synthetase"/>
    <property type="match status" value="2"/>
</dbReference>
<dbReference type="RefSeq" id="WP_077850660.1">
    <property type="nucleotide sequence ID" value="NZ_CP096983.1"/>
</dbReference>
<dbReference type="Gene3D" id="1.10.1200.10">
    <property type="entry name" value="ACP-like"/>
    <property type="match status" value="3"/>
</dbReference>
<keyword evidence="5" id="KW-0677">Repeat</keyword>
<dbReference type="Pfam" id="PF00501">
    <property type="entry name" value="AMP-binding"/>
    <property type="match status" value="2"/>
</dbReference>
<dbReference type="NCBIfam" id="TIGR01733">
    <property type="entry name" value="AA-adenyl-dom"/>
    <property type="match status" value="2"/>
</dbReference>
<dbReference type="SMART" id="SM00823">
    <property type="entry name" value="PKS_PP"/>
    <property type="match status" value="2"/>
</dbReference>
<dbReference type="Proteomes" id="UP000190951">
    <property type="component" value="Chromosome"/>
</dbReference>
<accession>A0A1S8KZ66</accession>
<dbReference type="InterPro" id="IPR009081">
    <property type="entry name" value="PP-bd_ACP"/>
</dbReference>
<evidence type="ECO:0000256" key="1">
    <source>
        <dbReference type="ARBA" id="ARBA00001957"/>
    </source>
</evidence>
<dbReference type="GO" id="GO:0003824">
    <property type="term" value="F:catalytic activity"/>
    <property type="evidence" value="ECO:0007669"/>
    <property type="project" value="InterPro"/>
</dbReference>
<protein>
    <submittedName>
        <fullName evidence="7">Linear gramicidin synthase subunit D</fullName>
    </submittedName>
</protein>
<dbReference type="CDD" id="cd19531">
    <property type="entry name" value="LCL_NRPS-like"/>
    <property type="match status" value="1"/>
</dbReference>
<evidence type="ECO:0000256" key="2">
    <source>
        <dbReference type="ARBA" id="ARBA00006432"/>
    </source>
</evidence>
<proteinExistence type="inferred from homology"/>
<dbReference type="Gene3D" id="3.40.50.980">
    <property type="match status" value="4"/>
</dbReference>
<dbReference type="PANTHER" id="PTHR45527">
    <property type="entry name" value="NONRIBOSOMAL PEPTIDE SYNTHETASE"/>
    <property type="match status" value="1"/>
</dbReference>
<dbReference type="InterPro" id="IPR020806">
    <property type="entry name" value="PKS_PP-bd"/>
</dbReference>
<dbReference type="PROSITE" id="PS00012">
    <property type="entry name" value="PHOSPHOPANTETHEINE"/>
    <property type="match status" value="2"/>
</dbReference>
<dbReference type="NCBIfam" id="NF003417">
    <property type="entry name" value="PRK04813.1"/>
    <property type="match status" value="3"/>
</dbReference>
<dbReference type="CDD" id="cd12117">
    <property type="entry name" value="A_NRPS_Srf_like"/>
    <property type="match status" value="1"/>
</dbReference>
<dbReference type="GO" id="GO:0043041">
    <property type="term" value="P:amino acid activation for nonribosomal peptide biosynthetic process"/>
    <property type="evidence" value="ECO:0007669"/>
    <property type="project" value="TreeGrafter"/>
</dbReference>
<dbReference type="FunFam" id="1.10.1200.10:FF:000005">
    <property type="entry name" value="Nonribosomal peptide synthetase 1"/>
    <property type="match status" value="2"/>
</dbReference>
<dbReference type="STRING" id="84029.CROST_39930"/>
<dbReference type="SUPFAM" id="SSF52777">
    <property type="entry name" value="CoA-dependent acyltransferases"/>
    <property type="match status" value="6"/>
</dbReference>
<dbReference type="KEGG" id="crw:CROST_034770"/>
<dbReference type="Pfam" id="PF13193">
    <property type="entry name" value="AMP-binding_C"/>
    <property type="match status" value="3"/>
</dbReference>
<dbReference type="Gene3D" id="3.30.559.10">
    <property type="entry name" value="Chloramphenicol acetyltransferase-like domain"/>
    <property type="match status" value="3"/>
</dbReference>
<dbReference type="GO" id="GO:0044550">
    <property type="term" value="P:secondary metabolite biosynthetic process"/>
    <property type="evidence" value="ECO:0007669"/>
    <property type="project" value="UniProtKB-ARBA"/>
</dbReference>
<comment type="cofactor">
    <cofactor evidence="1">
        <name>pantetheine 4'-phosphate</name>
        <dbReference type="ChEBI" id="CHEBI:47942"/>
    </cofactor>
</comment>
<dbReference type="SUPFAM" id="SSF47336">
    <property type="entry name" value="ACP-like"/>
    <property type="match status" value="3"/>
</dbReference>